<reference evidence="2" key="1">
    <citation type="submission" date="2020-11" db="EMBL/GenBank/DDBJ databases">
        <title>Carbohydrate-dependent, anaerobic sulfur respiration: A novel catabolism in halophilic archaea.</title>
        <authorList>
            <person name="Sorokin D.Y."/>
            <person name="Messina E."/>
            <person name="Smedile F."/>
            <person name="La Cono V."/>
            <person name="Hallsworth J.E."/>
            <person name="Yakimov M.M."/>
        </authorList>
    </citation>
    <scope>NUCLEOTIDE SEQUENCE</scope>
    <source>
        <strain evidence="2">AArc-S</strain>
    </source>
</reference>
<feature type="domain" description="DUF8139" evidence="1">
    <location>
        <begin position="10"/>
        <end position="84"/>
    </location>
</feature>
<proteinExistence type="predicted"/>
<accession>A0A897MX20</accession>
<evidence type="ECO:0000313" key="3">
    <source>
        <dbReference type="Proteomes" id="UP000663586"/>
    </source>
</evidence>
<dbReference type="AlphaFoldDB" id="A0A897MX20"/>
<dbReference type="GeneID" id="70685046"/>
<organism evidence="2 3">
    <name type="scientific">Natranaeroarchaeum sulfidigenes</name>
    <dbReference type="NCBI Taxonomy" id="2784880"/>
    <lineage>
        <taxon>Archaea</taxon>
        <taxon>Methanobacteriati</taxon>
        <taxon>Methanobacteriota</taxon>
        <taxon>Stenosarchaea group</taxon>
        <taxon>Halobacteria</taxon>
        <taxon>Halobacteriales</taxon>
        <taxon>Natronoarchaeaceae</taxon>
        <taxon>Natranaeroarchaeum</taxon>
    </lineage>
</organism>
<protein>
    <recommendedName>
        <fullName evidence="1">DUF8139 domain-containing protein</fullName>
    </recommendedName>
</protein>
<evidence type="ECO:0000259" key="1">
    <source>
        <dbReference type="Pfam" id="PF26460"/>
    </source>
</evidence>
<dbReference type="Pfam" id="PF26460">
    <property type="entry name" value="DUF8139"/>
    <property type="match status" value="1"/>
</dbReference>
<dbReference type="InterPro" id="IPR058452">
    <property type="entry name" value="DUF8139"/>
</dbReference>
<dbReference type="EMBL" id="CP064786">
    <property type="protein sequence ID" value="QSG02875.1"/>
    <property type="molecule type" value="Genomic_DNA"/>
</dbReference>
<dbReference type="RefSeq" id="WP_238476940.1">
    <property type="nucleotide sequence ID" value="NZ_CP064786.1"/>
</dbReference>
<sequence>MEDIPQPSNKPYTVGEKVRVYIAPEDADRQYHDTVCEVMAVLTDDLGIETGRSTEAYSYTLRDMDSKEKLPIEFRHHDLVPVEDD</sequence>
<evidence type="ECO:0000313" key="2">
    <source>
        <dbReference type="EMBL" id="QSG02875.1"/>
    </source>
</evidence>
<dbReference type="Proteomes" id="UP000663586">
    <property type="component" value="Chromosome"/>
</dbReference>
<gene>
    <name evidence="2" type="ORF">AArcS_1665</name>
</gene>
<keyword evidence="3" id="KW-1185">Reference proteome</keyword>
<name>A0A897MX20_9EURY</name>
<dbReference type="KEGG" id="hara:AArcS_1665"/>